<feature type="transmembrane region" description="Helical" evidence="2">
    <location>
        <begin position="29"/>
        <end position="50"/>
    </location>
</feature>
<feature type="region of interest" description="Disordered" evidence="1">
    <location>
        <begin position="1"/>
        <end position="24"/>
    </location>
</feature>
<name>A0ABX0H3C1_9ACTN</name>
<protein>
    <submittedName>
        <fullName evidence="3">DUF1360 domain-containing protein</fullName>
    </submittedName>
</protein>
<keyword evidence="2" id="KW-1133">Transmembrane helix</keyword>
<keyword evidence="4" id="KW-1185">Reference proteome</keyword>
<reference evidence="3 4" key="1">
    <citation type="submission" date="2020-03" db="EMBL/GenBank/DDBJ databases">
        <title>Two novel Motilibacter sp.</title>
        <authorList>
            <person name="Liu S."/>
        </authorList>
    </citation>
    <scope>NUCLEOTIDE SEQUENCE [LARGE SCALE GENOMIC DNA]</scope>
    <source>
        <strain evidence="3 4">E257</strain>
    </source>
</reference>
<evidence type="ECO:0000256" key="1">
    <source>
        <dbReference type="SAM" id="MobiDB-lite"/>
    </source>
</evidence>
<keyword evidence="2" id="KW-0472">Membrane</keyword>
<evidence type="ECO:0000313" key="3">
    <source>
        <dbReference type="EMBL" id="NHC16455.1"/>
    </source>
</evidence>
<evidence type="ECO:0000256" key="2">
    <source>
        <dbReference type="SAM" id="Phobius"/>
    </source>
</evidence>
<dbReference type="Proteomes" id="UP000800981">
    <property type="component" value="Unassembled WGS sequence"/>
</dbReference>
<dbReference type="RefSeq" id="WP_166284890.1">
    <property type="nucleotide sequence ID" value="NZ_JAANNP010000172.1"/>
</dbReference>
<evidence type="ECO:0000313" key="4">
    <source>
        <dbReference type="Proteomes" id="UP000800981"/>
    </source>
</evidence>
<dbReference type="EMBL" id="JAANNP010000172">
    <property type="protein sequence ID" value="NHC16455.1"/>
    <property type="molecule type" value="Genomic_DNA"/>
</dbReference>
<accession>A0ABX0H3C1</accession>
<dbReference type="Pfam" id="PF07098">
    <property type="entry name" value="DUF1360"/>
    <property type="match status" value="1"/>
</dbReference>
<organism evidence="3 4">
    <name type="scientific">Motilibacter deserti</name>
    <dbReference type="NCBI Taxonomy" id="2714956"/>
    <lineage>
        <taxon>Bacteria</taxon>
        <taxon>Bacillati</taxon>
        <taxon>Actinomycetota</taxon>
        <taxon>Actinomycetes</taxon>
        <taxon>Motilibacterales</taxon>
        <taxon>Motilibacteraceae</taxon>
        <taxon>Motilibacter</taxon>
    </lineage>
</organism>
<sequence length="174" mass="18519">MAETPFVNSLTEKAREHKHAYSQGEDRPLGSYATLITAYSTIGLGALTFAASRKSTTRISAADIALVAAATFKASRVITKGTITSPIRAPFVKFAGVSGPSELKEEMRVEGPLRALGELVTCPFCLSQWIATTFTTGLFLAPRQTRAVASVFAAVAGSDFLQLLYAQAEQAAEK</sequence>
<dbReference type="InterPro" id="IPR010773">
    <property type="entry name" value="Mycophage_PG1_Gp7"/>
</dbReference>
<comment type="caution">
    <text evidence="3">The sequence shown here is derived from an EMBL/GenBank/DDBJ whole genome shotgun (WGS) entry which is preliminary data.</text>
</comment>
<keyword evidence="2" id="KW-0812">Transmembrane</keyword>
<feature type="compositionally biased region" description="Polar residues" evidence="1">
    <location>
        <begin position="1"/>
        <end position="11"/>
    </location>
</feature>
<proteinExistence type="predicted"/>
<gene>
    <name evidence="3" type="ORF">G9H71_21960</name>
</gene>